<dbReference type="Gene3D" id="2.30.29.30">
    <property type="entry name" value="Pleckstrin-homology domain (PH domain)/Phosphotyrosine-binding domain (PTB)"/>
    <property type="match status" value="1"/>
</dbReference>
<feature type="region of interest" description="Disordered" evidence="3">
    <location>
        <begin position="243"/>
        <end position="415"/>
    </location>
</feature>
<feature type="region of interest" description="Disordered" evidence="3">
    <location>
        <begin position="478"/>
        <end position="507"/>
    </location>
</feature>
<dbReference type="PRINTS" id="PR00401">
    <property type="entry name" value="SH2DOMAIN"/>
</dbReference>
<dbReference type="FunFam" id="3.30.505.10:FF:000005">
    <property type="entry name" value="SHC-transforming protein 1 isoform 3"/>
    <property type="match status" value="1"/>
</dbReference>
<feature type="domain" description="PID" evidence="4">
    <location>
        <begin position="51"/>
        <end position="211"/>
    </location>
</feature>
<dbReference type="SMART" id="SM00252">
    <property type="entry name" value="SH2"/>
    <property type="match status" value="1"/>
</dbReference>
<dbReference type="EnsemblMetazoa" id="XM_030977409">
    <property type="protein sequence ID" value="XP_030833269"/>
    <property type="gene ID" value="LOC578929"/>
</dbReference>
<evidence type="ECO:0000256" key="1">
    <source>
        <dbReference type="ARBA" id="ARBA00022999"/>
    </source>
</evidence>
<dbReference type="GO" id="GO:0007169">
    <property type="term" value="P:cell surface receptor protein tyrosine kinase signaling pathway"/>
    <property type="evidence" value="ECO:0000318"/>
    <property type="project" value="GO_Central"/>
</dbReference>
<dbReference type="PRINTS" id="PR00629">
    <property type="entry name" value="SHCPIDOMAIN"/>
</dbReference>
<dbReference type="InterPro" id="IPR006019">
    <property type="entry name" value="PID_Shc-like"/>
</dbReference>
<dbReference type="GO" id="GO:0005886">
    <property type="term" value="C:plasma membrane"/>
    <property type="evidence" value="ECO:0000318"/>
    <property type="project" value="GO_Central"/>
</dbReference>
<evidence type="ECO:0000259" key="5">
    <source>
        <dbReference type="PROSITE" id="PS50001"/>
    </source>
</evidence>
<protein>
    <recommendedName>
        <fullName evidence="8">SHC-transforming protein 1</fullName>
    </recommendedName>
</protein>
<dbReference type="PANTHER" id="PTHR10337">
    <property type="entry name" value="SHC TRANSFORMING PROTEIN"/>
    <property type="match status" value="1"/>
</dbReference>
<dbReference type="GO" id="GO:0035556">
    <property type="term" value="P:intracellular signal transduction"/>
    <property type="evidence" value="ECO:0007669"/>
    <property type="project" value="InterPro"/>
</dbReference>
<feature type="compositionally biased region" description="Basic residues" evidence="3">
    <location>
        <begin position="391"/>
        <end position="400"/>
    </location>
</feature>
<evidence type="ECO:0000313" key="6">
    <source>
        <dbReference type="EnsemblMetazoa" id="XP_030833269"/>
    </source>
</evidence>
<evidence type="ECO:0008006" key="8">
    <source>
        <dbReference type="Google" id="ProtNLM"/>
    </source>
</evidence>
<dbReference type="InterPro" id="IPR035676">
    <property type="entry name" value="SHC_SH2"/>
</dbReference>
<dbReference type="AlphaFoldDB" id="A0A7M7N9Q5"/>
<feature type="compositionally biased region" description="Polar residues" evidence="3">
    <location>
        <begin position="262"/>
        <end position="271"/>
    </location>
</feature>
<name>A0A7M7N9Q5_STRPU</name>
<dbReference type="GeneID" id="578929"/>
<feature type="compositionally biased region" description="Polar residues" evidence="3">
    <location>
        <begin position="559"/>
        <end position="568"/>
    </location>
</feature>
<reference evidence="6" key="2">
    <citation type="submission" date="2021-01" db="UniProtKB">
        <authorList>
            <consortium name="EnsemblMetazoa"/>
        </authorList>
    </citation>
    <scope>IDENTIFICATION</scope>
</reference>
<feature type="domain" description="SH2" evidence="5">
    <location>
        <begin position="616"/>
        <end position="707"/>
    </location>
</feature>
<evidence type="ECO:0000313" key="7">
    <source>
        <dbReference type="Proteomes" id="UP000007110"/>
    </source>
</evidence>
<dbReference type="Pfam" id="PF00640">
    <property type="entry name" value="PID"/>
    <property type="match status" value="1"/>
</dbReference>
<proteinExistence type="predicted"/>
<dbReference type="Proteomes" id="UP000007110">
    <property type="component" value="Unassembled WGS sequence"/>
</dbReference>
<feature type="compositionally biased region" description="Low complexity" evidence="3">
    <location>
        <begin position="304"/>
        <end position="316"/>
    </location>
</feature>
<dbReference type="InterPro" id="IPR000980">
    <property type="entry name" value="SH2"/>
</dbReference>
<evidence type="ECO:0000256" key="3">
    <source>
        <dbReference type="SAM" id="MobiDB-lite"/>
    </source>
</evidence>
<dbReference type="SUPFAM" id="SSF55550">
    <property type="entry name" value="SH2 domain"/>
    <property type="match status" value="1"/>
</dbReference>
<dbReference type="SUPFAM" id="SSF50729">
    <property type="entry name" value="PH domain-like"/>
    <property type="match status" value="1"/>
</dbReference>
<dbReference type="InParanoid" id="A0A7M7N9Q5"/>
<dbReference type="InterPro" id="IPR036860">
    <property type="entry name" value="SH2_dom_sf"/>
</dbReference>
<dbReference type="RefSeq" id="XP_030833269.1">
    <property type="nucleotide sequence ID" value="XM_030977409.1"/>
</dbReference>
<organism evidence="6 7">
    <name type="scientific">Strongylocentrotus purpuratus</name>
    <name type="common">Purple sea urchin</name>
    <dbReference type="NCBI Taxonomy" id="7668"/>
    <lineage>
        <taxon>Eukaryota</taxon>
        <taxon>Metazoa</taxon>
        <taxon>Echinodermata</taxon>
        <taxon>Eleutherozoa</taxon>
        <taxon>Echinozoa</taxon>
        <taxon>Echinoidea</taxon>
        <taxon>Euechinoidea</taxon>
        <taxon>Echinacea</taxon>
        <taxon>Camarodonta</taxon>
        <taxon>Echinidea</taxon>
        <taxon>Strongylocentrotidae</taxon>
        <taxon>Strongylocentrotus</taxon>
    </lineage>
</organism>
<dbReference type="Gene3D" id="3.30.505.10">
    <property type="entry name" value="SH2 domain"/>
    <property type="match status" value="1"/>
</dbReference>
<dbReference type="PANTHER" id="PTHR10337:SF11">
    <property type="entry name" value="DSHC PROTEIN"/>
    <property type="match status" value="1"/>
</dbReference>
<reference evidence="7" key="1">
    <citation type="submission" date="2015-02" db="EMBL/GenBank/DDBJ databases">
        <title>Genome sequencing for Strongylocentrotus purpuratus.</title>
        <authorList>
            <person name="Murali S."/>
            <person name="Liu Y."/>
            <person name="Vee V."/>
            <person name="English A."/>
            <person name="Wang M."/>
            <person name="Skinner E."/>
            <person name="Han Y."/>
            <person name="Muzny D.M."/>
            <person name="Worley K.C."/>
            <person name="Gibbs R.A."/>
        </authorList>
    </citation>
    <scope>NUCLEOTIDE SEQUENCE</scope>
</reference>
<dbReference type="GO" id="GO:0030971">
    <property type="term" value="F:receptor tyrosine kinase binding"/>
    <property type="evidence" value="ECO:0000318"/>
    <property type="project" value="GO_Central"/>
</dbReference>
<dbReference type="InterPro" id="IPR051235">
    <property type="entry name" value="CEP152/SHC-Transforming"/>
</dbReference>
<feature type="compositionally biased region" description="Acidic residues" evidence="3">
    <location>
        <begin position="497"/>
        <end position="507"/>
    </location>
</feature>
<dbReference type="FunFam" id="2.30.29.30:FF:000377">
    <property type="entry name" value="Shc transforming protein"/>
    <property type="match status" value="1"/>
</dbReference>
<dbReference type="CDD" id="cd09925">
    <property type="entry name" value="SH2_SHC"/>
    <property type="match status" value="1"/>
</dbReference>
<dbReference type="KEGG" id="spu:578929"/>
<feature type="compositionally biased region" description="Low complexity" evidence="3">
    <location>
        <begin position="363"/>
        <end position="385"/>
    </location>
</feature>
<dbReference type="Pfam" id="PF00017">
    <property type="entry name" value="SH2"/>
    <property type="match status" value="1"/>
</dbReference>
<dbReference type="SMART" id="SM00462">
    <property type="entry name" value="PTB"/>
    <property type="match status" value="1"/>
</dbReference>
<evidence type="ECO:0000259" key="4">
    <source>
        <dbReference type="PROSITE" id="PS01179"/>
    </source>
</evidence>
<feature type="compositionally biased region" description="Pro residues" evidence="3">
    <location>
        <begin position="288"/>
        <end position="301"/>
    </location>
</feature>
<accession>A0A7M7N9Q5</accession>
<feature type="region of interest" description="Disordered" evidence="3">
    <location>
        <begin position="559"/>
        <end position="608"/>
    </location>
</feature>
<dbReference type="OrthoDB" id="9938362at2759"/>
<dbReference type="InterPro" id="IPR006020">
    <property type="entry name" value="PTB/PI_dom"/>
</dbReference>
<evidence type="ECO:0000256" key="2">
    <source>
        <dbReference type="PROSITE-ProRule" id="PRU00191"/>
    </source>
</evidence>
<dbReference type="PROSITE" id="PS01179">
    <property type="entry name" value="PID"/>
    <property type="match status" value="1"/>
</dbReference>
<dbReference type="PROSITE" id="PS50001">
    <property type="entry name" value="SH2"/>
    <property type="match status" value="1"/>
</dbReference>
<dbReference type="OMA" id="SNEESAW"/>
<keyword evidence="7" id="KW-1185">Reference proteome</keyword>
<dbReference type="CDD" id="cd01209">
    <property type="entry name" value="PTB_Shc"/>
    <property type="match status" value="1"/>
</dbReference>
<keyword evidence="1 2" id="KW-0727">SH2 domain</keyword>
<dbReference type="InterPro" id="IPR011993">
    <property type="entry name" value="PH-like_dom_sf"/>
</dbReference>
<sequence>MAGVMSHFKKNKGPNMVGQRSNEELWTRTGTFINKPTRGWLHIEEELKDHGGVCYGVRYVGCVEVKQSMRTLPFEMRGQVTKEAIFRICDAAGFKYTRKKKASKTICKIIGENPNILFGGANVNLTISTASINIRIKETGKPIANHQMQGISFASGGDAETQNYVAYVAKDPVNGRACHVLECLAGLAQDVITTVGQAFEIRFKDYLRNPPQVFSTPDRMEEPLFHEGESAWGDDPDYYNDISKLNVNLPDRGVPPPPSGQYMPTSPTRHQPYTELLGQQGSGGSSPVGPPPGYTANPPPYFDSNHPSNSSQASSNPRGPQGATPGHQPMTGRLIDIDSEPPIYGATASPSRNNGPTALDNPLQRSSRHTSSSSSHLSPQHSPTHNNNIKKPSRKAKRRTPSLYDNPPTKEDVEAKVKQLTPAERNQYQNIIANPDWKKLVDSGYDNLRMLNVWKQSKSVMLHKGGDQEGEYANVACFHDDHDDDDDDDEHGNRNDGEEEEEEEVDDALGSMMYDDQRPVSANYDNPQSPKFSDRKMTEAAYNASLPNHPLNLEVGQQLQRATSNGDQHSIDPFDMEPFNPEAAKQPSNPSAGGGASGLHPHDIAPPTNPLYNEEWFHGPMSRKEGEPLLSNDGDFLVRESTTAKDQYVLSGMQNGTPKHLLLVDPQGKVRTKDKEFDSVSHLINYHRNNRLPIISAGSAVHLKTPSSGNSKHRCPLLAPFLLNPEFF</sequence>